<reference evidence="3" key="2">
    <citation type="submission" date="2015-01" db="EMBL/GenBank/DDBJ databases">
        <title>Evolutionary Origins and Diversification of the Mycorrhizal Mutualists.</title>
        <authorList>
            <consortium name="DOE Joint Genome Institute"/>
            <consortium name="Mycorrhizal Genomics Consortium"/>
            <person name="Kohler A."/>
            <person name="Kuo A."/>
            <person name="Nagy L.G."/>
            <person name="Floudas D."/>
            <person name="Copeland A."/>
            <person name="Barry K.W."/>
            <person name="Cichocki N."/>
            <person name="Veneault-Fourrey C."/>
            <person name="LaButti K."/>
            <person name="Lindquist E.A."/>
            <person name="Lipzen A."/>
            <person name="Lundell T."/>
            <person name="Morin E."/>
            <person name="Murat C."/>
            <person name="Riley R."/>
            <person name="Ohm R."/>
            <person name="Sun H."/>
            <person name="Tunlid A."/>
            <person name="Henrissat B."/>
            <person name="Grigoriev I.V."/>
            <person name="Hibbett D.S."/>
            <person name="Martin F."/>
        </authorList>
    </citation>
    <scope>NUCLEOTIDE SEQUENCE [LARGE SCALE GENOMIC DNA]</scope>
    <source>
        <strain evidence="3">MAFF 305830</strain>
    </source>
</reference>
<sequence>MSSAKPQPPRRANSRKDSWVTVDWGKPGPPSHIQGVMDQIAGFIVRDPKLIEQGKREWRKAAAIRRDRKRRAARGETRGKGTSSPKGSGSRTPKKLSTTKGKATAATGFFASLFGKKKVTRPAPSGAVKRSLTKPGQHRSNTTPLPRRQQTSRPTAARRQTARR</sequence>
<dbReference type="Proteomes" id="UP000054097">
    <property type="component" value="Unassembled WGS sequence"/>
</dbReference>
<evidence type="ECO:0000313" key="2">
    <source>
        <dbReference type="EMBL" id="KIM25924.1"/>
    </source>
</evidence>
<accession>A0A0C3B140</accession>
<gene>
    <name evidence="2" type="ORF">M408DRAFT_10174</name>
</gene>
<evidence type="ECO:0000256" key="1">
    <source>
        <dbReference type="SAM" id="MobiDB-lite"/>
    </source>
</evidence>
<organism evidence="2 3">
    <name type="scientific">Serendipita vermifera MAFF 305830</name>
    <dbReference type="NCBI Taxonomy" id="933852"/>
    <lineage>
        <taxon>Eukaryota</taxon>
        <taxon>Fungi</taxon>
        <taxon>Dikarya</taxon>
        <taxon>Basidiomycota</taxon>
        <taxon>Agaricomycotina</taxon>
        <taxon>Agaricomycetes</taxon>
        <taxon>Sebacinales</taxon>
        <taxon>Serendipitaceae</taxon>
        <taxon>Serendipita</taxon>
    </lineage>
</organism>
<feature type="region of interest" description="Disordered" evidence="1">
    <location>
        <begin position="55"/>
        <end position="164"/>
    </location>
</feature>
<feature type="region of interest" description="Disordered" evidence="1">
    <location>
        <begin position="1"/>
        <end position="33"/>
    </location>
</feature>
<feature type="compositionally biased region" description="Basic residues" evidence="1">
    <location>
        <begin position="62"/>
        <end position="72"/>
    </location>
</feature>
<evidence type="ECO:0000313" key="3">
    <source>
        <dbReference type="Proteomes" id="UP000054097"/>
    </source>
</evidence>
<dbReference type="EMBL" id="KN824310">
    <property type="protein sequence ID" value="KIM25924.1"/>
    <property type="molecule type" value="Genomic_DNA"/>
</dbReference>
<feature type="compositionally biased region" description="Low complexity" evidence="1">
    <location>
        <begin position="98"/>
        <end position="111"/>
    </location>
</feature>
<dbReference type="HOGENOM" id="CLU_1620081_0_0_1"/>
<feature type="compositionally biased region" description="Low complexity" evidence="1">
    <location>
        <begin position="147"/>
        <end position="164"/>
    </location>
</feature>
<reference evidence="2 3" key="1">
    <citation type="submission" date="2014-04" db="EMBL/GenBank/DDBJ databases">
        <authorList>
            <consortium name="DOE Joint Genome Institute"/>
            <person name="Kuo A."/>
            <person name="Zuccaro A."/>
            <person name="Kohler A."/>
            <person name="Nagy L.G."/>
            <person name="Floudas D."/>
            <person name="Copeland A."/>
            <person name="Barry K.W."/>
            <person name="Cichocki N."/>
            <person name="Veneault-Fourrey C."/>
            <person name="LaButti K."/>
            <person name="Lindquist E.A."/>
            <person name="Lipzen A."/>
            <person name="Lundell T."/>
            <person name="Morin E."/>
            <person name="Murat C."/>
            <person name="Sun H."/>
            <person name="Tunlid A."/>
            <person name="Henrissat B."/>
            <person name="Grigoriev I.V."/>
            <person name="Hibbett D.S."/>
            <person name="Martin F."/>
            <person name="Nordberg H.P."/>
            <person name="Cantor M.N."/>
            <person name="Hua S.X."/>
        </authorList>
    </citation>
    <scope>NUCLEOTIDE SEQUENCE [LARGE SCALE GENOMIC DNA]</scope>
    <source>
        <strain evidence="2 3">MAFF 305830</strain>
    </source>
</reference>
<protein>
    <submittedName>
        <fullName evidence="2">Uncharacterized protein</fullName>
    </submittedName>
</protein>
<dbReference type="OrthoDB" id="3268346at2759"/>
<keyword evidence="3" id="KW-1185">Reference proteome</keyword>
<name>A0A0C3B140_SERVB</name>
<feature type="compositionally biased region" description="Low complexity" evidence="1">
    <location>
        <begin position="80"/>
        <end position="91"/>
    </location>
</feature>
<dbReference type="AlphaFoldDB" id="A0A0C3B140"/>
<proteinExistence type="predicted"/>